<dbReference type="STRING" id="1195236.CTER_0572"/>
<evidence type="ECO:0008006" key="3">
    <source>
        <dbReference type="Google" id="ProtNLM"/>
    </source>
</evidence>
<dbReference type="PATRIC" id="fig|1195236.3.peg.894"/>
<dbReference type="Pfam" id="PF11175">
    <property type="entry name" value="DUF2961"/>
    <property type="match status" value="1"/>
</dbReference>
<gene>
    <name evidence="1" type="ORF">CTER_0572</name>
</gene>
<dbReference type="RefSeq" id="WP_004623929.1">
    <property type="nucleotide sequence ID" value="NZ_AORV01000020.1"/>
</dbReference>
<accession>S0FXY1</accession>
<dbReference type="Gene3D" id="2.60.120.1390">
    <property type="match status" value="1"/>
</dbReference>
<protein>
    <recommendedName>
        <fullName evidence="3">DUF2961 domain-containing protein</fullName>
    </recommendedName>
</protein>
<evidence type="ECO:0000313" key="2">
    <source>
        <dbReference type="Proteomes" id="UP000014155"/>
    </source>
</evidence>
<keyword evidence="2" id="KW-1185">Reference proteome</keyword>
<dbReference type="AlphaFoldDB" id="S0FXY1"/>
<dbReference type="InterPro" id="IPR021345">
    <property type="entry name" value="DUF2961"/>
</dbReference>
<organism evidence="1 2">
    <name type="scientific">Ruminiclostridium cellobioparum subsp. termitidis CT1112</name>
    <dbReference type="NCBI Taxonomy" id="1195236"/>
    <lineage>
        <taxon>Bacteria</taxon>
        <taxon>Bacillati</taxon>
        <taxon>Bacillota</taxon>
        <taxon>Clostridia</taxon>
        <taxon>Eubacteriales</taxon>
        <taxon>Oscillospiraceae</taxon>
        <taxon>Ruminiclostridium</taxon>
    </lineage>
</organism>
<evidence type="ECO:0000313" key="1">
    <source>
        <dbReference type="EMBL" id="EMS73433.1"/>
    </source>
</evidence>
<comment type="caution">
    <text evidence="1">The sequence shown here is derived from an EMBL/GenBank/DDBJ whole genome shotgun (WGS) entry which is preliminary data.</text>
</comment>
<reference evidence="1 2" key="1">
    <citation type="journal article" date="2013" name="Genome Announc.">
        <title>Draft Genome Sequence of the Cellulolytic, Mesophilic, Anaerobic Bacterium Clostridium termitidis Strain CT1112 (DSM 5398).</title>
        <authorList>
            <person name="Lal S."/>
            <person name="Ramachandran U."/>
            <person name="Zhang X."/>
            <person name="Munir R."/>
            <person name="Sparling R."/>
            <person name="Levin D.B."/>
        </authorList>
    </citation>
    <scope>NUCLEOTIDE SEQUENCE [LARGE SCALE GENOMIC DNA]</scope>
    <source>
        <strain evidence="1 2">CT1112</strain>
    </source>
</reference>
<sequence length="375" mass="43178">MLNDNRSLSICQKKNGTTRRISSYDRTGGNKDYYTLLPGTSTEIFNVKGSGYIRHIWMTMATDGMEVAEEEFLPRKIVIRAYWDKEENPSIEVPIGDFFGMGHGITRNFTSEYLMMSPEDGKAFNCFFPMPFESEARIEITSDANNAIKFYFYVNYEECEIKTNDLRFHAHWSRQCPTDGVPDRDMDNAEFEFGGKNTTGEGNYVILDAEGEGHYVGCNFNVHNLRFTKEWNWYGEGDDMIFIDGEKWPPSLHGTGTEDYFNTAWCPQQEICTPYHGLIMGGGPNWGGKISTYRYHILDPIVFRKSIKVTIEHGHNNHRSDDISSTAYWYQTEPHKKQIPVPQVKDRLPLPDINGFNEKNFKKVFAHDNPGQLKV</sequence>
<dbReference type="EMBL" id="AORV01000020">
    <property type="protein sequence ID" value="EMS73433.1"/>
    <property type="molecule type" value="Genomic_DNA"/>
</dbReference>
<name>S0FXY1_RUMCE</name>
<dbReference type="eggNOG" id="COG4733">
    <property type="taxonomic scope" value="Bacteria"/>
</dbReference>
<proteinExistence type="predicted"/>
<dbReference type="Proteomes" id="UP000014155">
    <property type="component" value="Unassembled WGS sequence"/>
</dbReference>